<dbReference type="EC" id="2.1.1.-" evidence="5"/>
<dbReference type="InterPro" id="IPR013216">
    <property type="entry name" value="Methyltransf_11"/>
</dbReference>
<comment type="similarity">
    <text evidence="1">Belongs to the methyltransferase superfamily.</text>
</comment>
<gene>
    <name evidence="5" type="ORF">R4P48_19255</name>
</gene>
<feature type="domain" description="Methyltransferase type 11" evidence="4">
    <location>
        <begin position="41"/>
        <end position="129"/>
    </location>
</feature>
<evidence type="ECO:0000256" key="2">
    <source>
        <dbReference type="ARBA" id="ARBA00022603"/>
    </source>
</evidence>
<dbReference type="GO" id="GO:0008168">
    <property type="term" value="F:methyltransferase activity"/>
    <property type="evidence" value="ECO:0007669"/>
    <property type="project" value="UniProtKB-KW"/>
</dbReference>
<dbReference type="Gene3D" id="3.40.50.150">
    <property type="entry name" value="Vaccinia Virus protein VP39"/>
    <property type="match status" value="1"/>
</dbReference>
<comment type="caution">
    <text evidence="5">The sequence shown here is derived from an EMBL/GenBank/DDBJ whole genome shotgun (WGS) entry which is preliminary data.</text>
</comment>
<keyword evidence="3 5" id="KW-0808">Transferase</keyword>
<evidence type="ECO:0000256" key="1">
    <source>
        <dbReference type="ARBA" id="ARBA00008361"/>
    </source>
</evidence>
<sequence>MAQSTNWFDRGGDNYARYRPEYPPALVDYLASVAPDRQRALDVGCGTGQLTRLLADTFDKVVGIDPSESQIANVAPHPKIRYHSAPAEKLPDNLTNFSLITVAQAAHWFKLDPFYQQVRRVATPGAIIALISYGIMELDETLNDRFRQFYDGEIGPYWPPERRLVDDGYRTLEFPFDELSPPPLDILVEWDFAAFVGYISTWSAVRKATEAGEQARVERFFSEFATLWGDTAQARTITWPIAMRVGRV</sequence>
<dbReference type="InterPro" id="IPR051052">
    <property type="entry name" value="Diverse_substrate_MTase"/>
</dbReference>
<keyword evidence="2 5" id="KW-0489">Methyltransferase</keyword>
<keyword evidence="6" id="KW-1185">Reference proteome</keyword>
<evidence type="ECO:0000256" key="3">
    <source>
        <dbReference type="ARBA" id="ARBA00022679"/>
    </source>
</evidence>
<dbReference type="GO" id="GO:0032259">
    <property type="term" value="P:methylation"/>
    <property type="evidence" value="ECO:0007669"/>
    <property type="project" value="UniProtKB-KW"/>
</dbReference>
<evidence type="ECO:0000313" key="6">
    <source>
        <dbReference type="Proteomes" id="UP001187066"/>
    </source>
</evidence>
<proteinExistence type="inferred from homology"/>
<evidence type="ECO:0000259" key="4">
    <source>
        <dbReference type="Pfam" id="PF08241"/>
    </source>
</evidence>
<accession>A0ABU4E6R2</accession>
<protein>
    <submittedName>
        <fullName evidence="5">Class I SAM-dependent methyltransferase</fullName>
        <ecNumber evidence="5">2.1.1.-</ecNumber>
    </submittedName>
</protein>
<evidence type="ECO:0000313" key="5">
    <source>
        <dbReference type="EMBL" id="MDV7024802.1"/>
    </source>
</evidence>
<dbReference type="SUPFAM" id="SSF53335">
    <property type="entry name" value="S-adenosyl-L-methionine-dependent methyltransferases"/>
    <property type="match status" value="1"/>
</dbReference>
<dbReference type="RefSeq" id="WP_317679221.1">
    <property type="nucleotide sequence ID" value="NZ_JAWLOF010000017.1"/>
</dbReference>
<reference evidence="5 6" key="1">
    <citation type="submission" date="2023-10" db="EMBL/GenBank/DDBJ databases">
        <authorList>
            <person name="Dale J."/>
        </authorList>
    </citation>
    <scope>NUCLEOTIDE SEQUENCE [LARGE SCALE GENOMIC DNA]</scope>
    <source>
        <strain evidence="5 6">2023EL-00970</strain>
    </source>
</reference>
<dbReference type="EMBL" id="JAWLOF010000017">
    <property type="protein sequence ID" value="MDV7024802.1"/>
    <property type="molecule type" value="Genomic_DNA"/>
</dbReference>
<dbReference type="CDD" id="cd02440">
    <property type="entry name" value="AdoMet_MTases"/>
    <property type="match status" value="1"/>
</dbReference>
<dbReference type="InterPro" id="IPR029063">
    <property type="entry name" value="SAM-dependent_MTases_sf"/>
</dbReference>
<dbReference type="Pfam" id="PF08241">
    <property type="entry name" value="Methyltransf_11"/>
    <property type="match status" value="1"/>
</dbReference>
<dbReference type="Proteomes" id="UP001187066">
    <property type="component" value="Unassembled WGS sequence"/>
</dbReference>
<name>A0ABU4E6R2_9ENTR</name>
<dbReference type="PANTHER" id="PTHR44942:SF4">
    <property type="entry name" value="METHYLTRANSFERASE TYPE 11 DOMAIN-CONTAINING PROTEIN"/>
    <property type="match status" value="1"/>
</dbReference>
<dbReference type="PANTHER" id="PTHR44942">
    <property type="entry name" value="METHYLTRANSF_11 DOMAIN-CONTAINING PROTEIN"/>
    <property type="match status" value="1"/>
</dbReference>
<organism evidence="5 6">
    <name type="scientific">Atlantibacter subterraneus</name>
    <dbReference type="NCBI Taxonomy" id="255519"/>
    <lineage>
        <taxon>Bacteria</taxon>
        <taxon>Pseudomonadati</taxon>
        <taxon>Pseudomonadota</taxon>
        <taxon>Gammaproteobacteria</taxon>
        <taxon>Enterobacterales</taxon>
        <taxon>Enterobacteriaceae</taxon>
        <taxon>Atlantibacter</taxon>
    </lineage>
</organism>